<dbReference type="InterPro" id="IPR016181">
    <property type="entry name" value="Acyl_CoA_acyltransferase"/>
</dbReference>
<name>A0A542SNF4_9MICO</name>
<dbReference type="EMBL" id="VFNV01000001">
    <property type="protein sequence ID" value="TQK76150.1"/>
    <property type="molecule type" value="Genomic_DNA"/>
</dbReference>
<dbReference type="Gene3D" id="3.40.630.30">
    <property type="match status" value="1"/>
</dbReference>
<dbReference type="SUPFAM" id="SSF55729">
    <property type="entry name" value="Acyl-CoA N-acyltransferases (Nat)"/>
    <property type="match status" value="1"/>
</dbReference>
<dbReference type="InterPro" id="IPR038764">
    <property type="entry name" value="GNAT_N_AcTrfase_prd"/>
</dbReference>
<reference evidence="3 4" key="1">
    <citation type="submission" date="2019-06" db="EMBL/GenBank/DDBJ databases">
        <title>Sequencing the genomes of 1000 actinobacteria strains.</title>
        <authorList>
            <person name="Klenk H.-P."/>
        </authorList>
    </citation>
    <scope>NUCLEOTIDE SEQUENCE [LARGE SCALE GENOMIC DNA]</scope>
    <source>
        <strain evidence="3 4">DSM 10596</strain>
    </source>
</reference>
<dbReference type="AlphaFoldDB" id="A0A542SNF4"/>
<proteinExistence type="predicted"/>
<dbReference type="Pfam" id="PF00583">
    <property type="entry name" value="Acetyltransf_1"/>
    <property type="match status" value="1"/>
</dbReference>
<dbReference type="RefSeq" id="WP_142111469.1">
    <property type="nucleotide sequence ID" value="NZ_BAAATB010000002.1"/>
</dbReference>
<dbReference type="Proteomes" id="UP000316181">
    <property type="component" value="Unassembled WGS sequence"/>
</dbReference>
<keyword evidence="3" id="KW-0808">Transferase</keyword>
<dbReference type="GO" id="GO:0016747">
    <property type="term" value="F:acyltransferase activity, transferring groups other than amino-acyl groups"/>
    <property type="evidence" value="ECO:0007669"/>
    <property type="project" value="InterPro"/>
</dbReference>
<sequence>MTAAATSDLPAPQGTSADSASIEWSGDLNTFESFREAGDLYRRVFGYYDPDLSINANLMSALVMNGGSVVGARDAEGTLVGFAYGFPAIEDGRVYHYSQAAVVDRACQGKGVGRTLKNRQRESALAHGQTAMRWAFDPLLARNAHFNLDVLGASAIRFVHDFYARTSSDRLLIEWDLTAAEADRSAGLAASQPPPDMSQVPWCEPLVDNAGSTWIRMPSSIGIAEKTRDVADLRAVLRRTLDGVYAQGQSIVSCRRLDASSSLFLAAPGAASLA</sequence>
<organism evidence="3 4">
    <name type="scientific">Rarobacter incanus</name>
    <dbReference type="NCBI Taxonomy" id="153494"/>
    <lineage>
        <taxon>Bacteria</taxon>
        <taxon>Bacillati</taxon>
        <taxon>Actinomycetota</taxon>
        <taxon>Actinomycetes</taxon>
        <taxon>Micrococcales</taxon>
        <taxon>Rarobacteraceae</taxon>
        <taxon>Rarobacter</taxon>
    </lineage>
</organism>
<gene>
    <name evidence="3" type="ORF">FB389_0808</name>
</gene>
<dbReference type="OrthoDB" id="9797990at2"/>
<feature type="region of interest" description="Disordered" evidence="1">
    <location>
        <begin position="1"/>
        <end position="20"/>
    </location>
</feature>
<evidence type="ECO:0000256" key="1">
    <source>
        <dbReference type="SAM" id="MobiDB-lite"/>
    </source>
</evidence>
<protein>
    <submittedName>
        <fullName evidence="3">Putative GNAT superfamily acetyltransferase</fullName>
    </submittedName>
</protein>
<evidence type="ECO:0000259" key="2">
    <source>
        <dbReference type="Pfam" id="PF00583"/>
    </source>
</evidence>
<dbReference type="PANTHER" id="PTHR41700">
    <property type="entry name" value="GCN5-RELATED N-ACETYLTRANSFERASE"/>
    <property type="match status" value="1"/>
</dbReference>
<evidence type="ECO:0000313" key="3">
    <source>
        <dbReference type="EMBL" id="TQK76150.1"/>
    </source>
</evidence>
<dbReference type="PANTHER" id="PTHR41700:SF1">
    <property type="entry name" value="N-ACETYLTRANSFERASE DOMAIN-CONTAINING PROTEIN"/>
    <property type="match status" value="1"/>
</dbReference>
<dbReference type="InterPro" id="IPR000182">
    <property type="entry name" value="GNAT_dom"/>
</dbReference>
<feature type="domain" description="N-acetyltransferase" evidence="2">
    <location>
        <begin position="47"/>
        <end position="134"/>
    </location>
</feature>
<accession>A0A542SNF4</accession>
<comment type="caution">
    <text evidence="3">The sequence shown here is derived from an EMBL/GenBank/DDBJ whole genome shotgun (WGS) entry which is preliminary data.</text>
</comment>
<evidence type="ECO:0000313" key="4">
    <source>
        <dbReference type="Proteomes" id="UP000316181"/>
    </source>
</evidence>
<keyword evidence="4" id="KW-1185">Reference proteome</keyword>